<evidence type="ECO:0000313" key="3">
    <source>
        <dbReference type="EMBL" id="MBM3224650.1"/>
    </source>
</evidence>
<dbReference type="Proteomes" id="UP000712673">
    <property type="component" value="Unassembled WGS sequence"/>
</dbReference>
<dbReference type="GO" id="GO:0016627">
    <property type="term" value="F:oxidoreductase activity, acting on the CH-CH group of donors"/>
    <property type="evidence" value="ECO:0007669"/>
    <property type="project" value="TreeGrafter"/>
</dbReference>
<protein>
    <submittedName>
        <fullName evidence="3">Pyridoxamine 5'-phosphate oxidase</fullName>
    </submittedName>
</protein>
<dbReference type="GO" id="GO:0005829">
    <property type="term" value="C:cytosol"/>
    <property type="evidence" value="ECO:0007669"/>
    <property type="project" value="TreeGrafter"/>
</dbReference>
<dbReference type="EMBL" id="VGLS01000373">
    <property type="protein sequence ID" value="MBM3224650.1"/>
    <property type="molecule type" value="Genomic_DNA"/>
</dbReference>
<dbReference type="InterPro" id="IPR052019">
    <property type="entry name" value="F420H2_bilvrd_red/Heme_oxyg"/>
</dbReference>
<dbReference type="Gene3D" id="2.30.110.10">
    <property type="entry name" value="Electron Transport, Fmn-binding Protein, Chain A"/>
    <property type="match status" value="1"/>
</dbReference>
<reference evidence="3" key="1">
    <citation type="submission" date="2019-03" db="EMBL/GenBank/DDBJ databases">
        <title>Lake Tanganyika Metagenome-Assembled Genomes (MAGs).</title>
        <authorList>
            <person name="Tran P."/>
        </authorList>
    </citation>
    <scope>NUCLEOTIDE SEQUENCE</scope>
    <source>
        <strain evidence="3">K_DeepCast_65m_m2_066</strain>
    </source>
</reference>
<evidence type="ECO:0000259" key="2">
    <source>
        <dbReference type="Pfam" id="PF01243"/>
    </source>
</evidence>
<organism evidence="3 4">
    <name type="scientific">Tectimicrobiota bacterium</name>
    <dbReference type="NCBI Taxonomy" id="2528274"/>
    <lineage>
        <taxon>Bacteria</taxon>
        <taxon>Pseudomonadati</taxon>
        <taxon>Nitrospinota/Tectimicrobiota group</taxon>
        <taxon>Candidatus Tectimicrobiota</taxon>
    </lineage>
</organism>
<dbReference type="PANTHER" id="PTHR35176:SF2">
    <property type="entry name" value="F420H(2)-DEPENDENT REDUCTASE RV1155"/>
    <property type="match status" value="1"/>
</dbReference>
<keyword evidence="1" id="KW-0560">Oxidoreductase</keyword>
<name>A0A937W3T1_UNCTE</name>
<evidence type="ECO:0000313" key="4">
    <source>
        <dbReference type="Proteomes" id="UP000712673"/>
    </source>
</evidence>
<dbReference type="SUPFAM" id="SSF50475">
    <property type="entry name" value="FMN-binding split barrel"/>
    <property type="match status" value="1"/>
</dbReference>
<proteinExistence type="predicted"/>
<dbReference type="PANTHER" id="PTHR35176">
    <property type="entry name" value="HEME OXYGENASE HI_0854-RELATED"/>
    <property type="match status" value="1"/>
</dbReference>
<dbReference type="InterPro" id="IPR011576">
    <property type="entry name" value="Pyridox_Oxase_N"/>
</dbReference>
<gene>
    <name evidence="3" type="ORF">FJZ47_12715</name>
</gene>
<dbReference type="GO" id="GO:0070967">
    <property type="term" value="F:coenzyme F420 binding"/>
    <property type="evidence" value="ECO:0007669"/>
    <property type="project" value="TreeGrafter"/>
</dbReference>
<feature type="domain" description="Pyridoxamine 5'-phosphate oxidase N-terminal" evidence="2">
    <location>
        <begin position="7"/>
        <end position="134"/>
    </location>
</feature>
<sequence length="140" mass="15828">MPTLADVATMLQQQPYAVVSTIRPSGTVQSTLVNVGLYADGVAFTTVGRSQKECHLKQNPACTVTIHHGPYWITVEGKARLYTWENTEPDRMQRLLREIYVAAGGTHDDWDTYDRVVRAERRAAVVLAPERIYVRRPRTT</sequence>
<dbReference type="InterPro" id="IPR012349">
    <property type="entry name" value="Split_barrel_FMN-bd"/>
</dbReference>
<comment type="caution">
    <text evidence="3">The sequence shown here is derived from an EMBL/GenBank/DDBJ whole genome shotgun (WGS) entry which is preliminary data.</text>
</comment>
<dbReference type="AlphaFoldDB" id="A0A937W3T1"/>
<dbReference type="Pfam" id="PF01243">
    <property type="entry name" value="PNPOx_N"/>
    <property type="match status" value="1"/>
</dbReference>
<evidence type="ECO:0000256" key="1">
    <source>
        <dbReference type="ARBA" id="ARBA00023002"/>
    </source>
</evidence>
<accession>A0A937W3T1</accession>